<organism evidence="2">
    <name type="scientific">Chromera velia CCMP2878</name>
    <dbReference type="NCBI Taxonomy" id="1169474"/>
    <lineage>
        <taxon>Eukaryota</taxon>
        <taxon>Sar</taxon>
        <taxon>Alveolata</taxon>
        <taxon>Colpodellida</taxon>
        <taxon>Chromeraceae</taxon>
        <taxon>Chromera</taxon>
    </lineage>
</organism>
<reference evidence="2" key="1">
    <citation type="submission" date="2014-11" db="EMBL/GenBank/DDBJ databases">
        <authorList>
            <person name="Otto D Thomas"/>
            <person name="Naeem Raeece"/>
        </authorList>
    </citation>
    <scope>NUCLEOTIDE SEQUENCE</scope>
</reference>
<proteinExistence type="predicted"/>
<sequence length="365" mass="38879">MHDCSRLSLSAGTKKKKKPVPPEPPFPPCVAPAALPTVPACPTSPVRPTGDDRNNGIALEFAIANAGGDCVLMVEAGTYALFDTPVAFPRGVQLRGAQAGVPAVRARPAESTILIPRPLDCADGCFFLTGPNSSIDGFSFVVEHESVDDYVRIQDGADNSQVVNNFFSTRWFAGAGGATSVSADTGAENPFIASNFFQFDEAQRGDNFGVAIFGMSGSTGLICKNIVFGGRMLMNAFEGDFITFSENQLSDTFGGPDHFFSVGQPAGDPAVDYTIEFVGNTYRGLLIDFVGQQEGAEQIRGYYSDPSGAFGQDREVNLQEISEDEGIFQIGNPICDDDTTTIRSLVVDPPTGTNRVVEVFCADFT</sequence>
<evidence type="ECO:0000313" key="2">
    <source>
        <dbReference type="EMBL" id="CEM43646.1"/>
    </source>
</evidence>
<gene>
    <name evidence="2" type="ORF">Cvel_6898</name>
</gene>
<feature type="region of interest" description="Disordered" evidence="1">
    <location>
        <begin position="1"/>
        <end position="25"/>
    </location>
</feature>
<dbReference type="EMBL" id="CDMZ01002735">
    <property type="protein sequence ID" value="CEM43646.1"/>
    <property type="molecule type" value="Genomic_DNA"/>
</dbReference>
<name>A0A0G4HI27_9ALVE</name>
<accession>A0A0G4HI27</accession>
<evidence type="ECO:0000256" key="1">
    <source>
        <dbReference type="SAM" id="MobiDB-lite"/>
    </source>
</evidence>
<dbReference type="VEuPathDB" id="CryptoDB:Cvel_6898"/>
<dbReference type="InterPro" id="IPR011050">
    <property type="entry name" value="Pectin_lyase_fold/virulence"/>
</dbReference>
<protein>
    <submittedName>
        <fullName evidence="2">Uncharacterized protein</fullName>
    </submittedName>
</protein>
<dbReference type="SUPFAM" id="SSF51126">
    <property type="entry name" value="Pectin lyase-like"/>
    <property type="match status" value="1"/>
</dbReference>
<dbReference type="AlphaFoldDB" id="A0A0G4HI27"/>